<keyword evidence="1" id="KW-0175">Coiled coil</keyword>
<name>A0A4Y7TD53_COPMI</name>
<accession>A0A4Y7TD53</accession>
<gene>
    <name evidence="2" type="ORF">FA13DRAFT_1732919</name>
</gene>
<reference evidence="2 3" key="1">
    <citation type="journal article" date="2019" name="Nat. Ecol. Evol.">
        <title>Megaphylogeny resolves global patterns of mushroom evolution.</title>
        <authorList>
            <person name="Varga T."/>
            <person name="Krizsan K."/>
            <person name="Foldi C."/>
            <person name="Dima B."/>
            <person name="Sanchez-Garcia M."/>
            <person name="Sanchez-Ramirez S."/>
            <person name="Szollosi G.J."/>
            <person name="Szarkandi J.G."/>
            <person name="Papp V."/>
            <person name="Albert L."/>
            <person name="Andreopoulos W."/>
            <person name="Angelini C."/>
            <person name="Antonin V."/>
            <person name="Barry K.W."/>
            <person name="Bougher N.L."/>
            <person name="Buchanan P."/>
            <person name="Buyck B."/>
            <person name="Bense V."/>
            <person name="Catcheside P."/>
            <person name="Chovatia M."/>
            <person name="Cooper J."/>
            <person name="Damon W."/>
            <person name="Desjardin D."/>
            <person name="Finy P."/>
            <person name="Geml J."/>
            <person name="Haridas S."/>
            <person name="Hughes K."/>
            <person name="Justo A."/>
            <person name="Karasinski D."/>
            <person name="Kautmanova I."/>
            <person name="Kiss B."/>
            <person name="Kocsube S."/>
            <person name="Kotiranta H."/>
            <person name="LaButti K.M."/>
            <person name="Lechner B.E."/>
            <person name="Liimatainen K."/>
            <person name="Lipzen A."/>
            <person name="Lukacs Z."/>
            <person name="Mihaltcheva S."/>
            <person name="Morgado L.N."/>
            <person name="Niskanen T."/>
            <person name="Noordeloos M.E."/>
            <person name="Ohm R.A."/>
            <person name="Ortiz-Santana B."/>
            <person name="Ovrebo C."/>
            <person name="Racz N."/>
            <person name="Riley R."/>
            <person name="Savchenko A."/>
            <person name="Shiryaev A."/>
            <person name="Soop K."/>
            <person name="Spirin V."/>
            <person name="Szebenyi C."/>
            <person name="Tomsovsky M."/>
            <person name="Tulloss R.E."/>
            <person name="Uehling J."/>
            <person name="Grigoriev I.V."/>
            <person name="Vagvolgyi C."/>
            <person name="Papp T."/>
            <person name="Martin F.M."/>
            <person name="Miettinen O."/>
            <person name="Hibbett D.S."/>
            <person name="Nagy L.G."/>
        </authorList>
    </citation>
    <scope>NUCLEOTIDE SEQUENCE [LARGE SCALE GENOMIC DNA]</scope>
    <source>
        <strain evidence="2 3">FP101781</strain>
    </source>
</reference>
<evidence type="ECO:0000313" key="3">
    <source>
        <dbReference type="Proteomes" id="UP000298030"/>
    </source>
</evidence>
<dbReference type="AlphaFoldDB" id="A0A4Y7TD53"/>
<keyword evidence="3" id="KW-1185">Reference proteome</keyword>
<evidence type="ECO:0000256" key="1">
    <source>
        <dbReference type="SAM" id="Coils"/>
    </source>
</evidence>
<comment type="caution">
    <text evidence="2">The sequence shown here is derived from an EMBL/GenBank/DDBJ whole genome shotgun (WGS) entry which is preliminary data.</text>
</comment>
<dbReference type="STRING" id="71717.A0A4Y7TD53"/>
<dbReference type="SUPFAM" id="SSF52047">
    <property type="entry name" value="RNI-like"/>
    <property type="match status" value="1"/>
</dbReference>
<dbReference type="Gene3D" id="1.20.1280.50">
    <property type="match status" value="1"/>
</dbReference>
<dbReference type="Proteomes" id="UP000298030">
    <property type="component" value="Unassembled WGS sequence"/>
</dbReference>
<dbReference type="Gene3D" id="3.80.10.10">
    <property type="entry name" value="Ribonuclease Inhibitor"/>
    <property type="match status" value="1"/>
</dbReference>
<organism evidence="2 3">
    <name type="scientific">Coprinellus micaceus</name>
    <name type="common">Glistening ink-cap mushroom</name>
    <name type="synonym">Coprinus micaceus</name>
    <dbReference type="NCBI Taxonomy" id="71717"/>
    <lineage>
        <taxon>Eukaryota</taxon>
        <taxon>Fungi</taxon>
        <taxon>Dikarya</taxon>
        <taxon>Basidiomycota</taxon>
        <taxon>Agaricomycotina</taxon>
        <taxon>Agaricomycetes</taxon>
        <taxon>Agaricomycetidae</taxon>
        <taxon>Agaricales</taxon>
        <taxon>Agaricineae</taxon>
        <taxon>Psathyrellaceae</taxon>
        <taxon>Coprinellus</taxon>
    </lineage>
</organism>
<protein>
    <submittedName>
        <fullName evidence="2">Uncharacterized protein</fullName>
    </submittedName>
</protein>
<feature type="coiled-coil region" evidence="1">
    <location>
        <begin position="9"/>
        <end position="43"/>
    </location>
</feature>
<proteinExistence type="predicted"/>
<dbReference type="OrthoDB" id="3203373at2759"/>
<dbReference type="InterPro" id="IPR032675">
    <property type="entry name" value="LRR_dom_sf"/>
</dbReference>
<sequence>MEGLELLNATDLAEQERVLRKELEAVTRELQNTKREIAATHNETESATYSLPVEVITQIFLSLHESQPLTRSNAHSIGSKVSRDRNPEATFSAVSVAVEYSTWPRVEVVLSQVCRRWRHIALGLPSLWSVFWTQPEMATCRGLINQTKRYEPTFNDKILELMKEMLDVTMEHAHRWKCFTLCATYHDKRMTGYITLPLQERLARVAVPNLQRFSVRMSPSALTGCRLLPECGWTTQVLHPNSRHQTSLKHVRLDRAGLSHFRPSLRGVAHLMLEYGARDDNIGDPTFQMDWPVFINEVLRSPHLESLSLCDDLLRTTTFPGSPWDWAGLHVNMQNIKHLRFGRCLDQSERHNALFFLLRYITAPNLESLTIAGYIMEESPWGLAGANEWLEGWDTISGIHPGLGVFPSIQSLYLIDVSLSTRNVDAISGAFSRLAVITSGAQKLTVTASLKPLFERASPDQTLPVSAFWPMARDVTLNYAIGHEFYRSAFLSMHLPWQSIQVLRLPPTQDILVAGAGPLGLLAVKPIQEVVPTYWPPDAEITPQNTLGFEGLARPFRHDVVSVDPEYYY</sequence>
<dbReference type="EMBL" id="QPFP01000019">
    <property type="protein sequence ID" value="TEB31479.1"/>
    <property type="molecule type" value="Genomic_DNA"/>
</dbReference>
<evidence type="ECO:0000313" key="2">
    <source>
        <dbReference type="EMBL" id="TEB31479.1"/>
    </source>
</evidence>